<feature type="compositionally biased region" description="Low complexity" evidence="1">
    <location>
        <begin position="187"/>
        <end position="201"/>
    </location>
</feature>
<organism evidence="4 5">
    <name type="scientific">Aciditerrimonas ferrireducens</name>
    <dbReference type="NCBI Taxonomy" id="667306"/>
    <lineage>
        <taxon>Bacteria</taxon>
        <taxon>Bacillati</taxon>
        <taxon>Actinomycetota</taxon>
        <taxon>Acidimicrobiia</taxon>
        <taxon>Acidimicrobiales</taxon>
        <taxon>Acidimicrobiaceae</taxon>
        <taxon>Aciditerrimonas</taxon>
    </lineage>
</organism>
<proteinExistence type="predicted"/>
<feature type="region of interest" description="Disordered" evidence="1">
    <location>
        <begin position="177"/>
        <end position="201"/>
    </location>
</feature>
<feature type="signal peptide" evidence="3">
    <location>
        <begin position="1"/>
        <end position="23"/>
    </location>
</feature>
<evidence type="ECO:0000313" key="4">
    <source>
        <dbReference type="EMBL" id="MFC0081084.1"/>
    </source>
</evidence>
<dbReference type="Proteomes" id="UP001589788">
    <property type="component" value="Unassembled WGS sequence"/>
</dbReference>
<keyword evidence="3" id="KW-0732">Signal</keyword>
<evidence type="ECO:0000256" key="2">
    <source>
        <dbReference type="SAM" id="Phobius"/>
    </source>
</evidence>
<keyword evidence="5" id="KW-1185">Reference proteome</keyword>
<sequence length="562" mass="53024">MVLSGAALGLVGVGAVALPAAHAATTPAYTAQATGQGAQIDLFGTELTGASATVAVDTTAPSVQASGSATLTPGLVEQVSASANADGASKDEPYTCTQGGGTPAGTPVGASLGLACAGASASLSSAGVPSGSAEGRVTGVDASVTGLLGEILSSGGNTLVNGLEQLLGQLNATPLGTGTASCPSVTSSSSGSSGNPLSSLLGSLGSSSNPLTQVLGSLGLGGSGSNPLSGLTGLLGGLGGSGNPLSGLTSGLTGGLGGSLSGSANGSGSGLSFTPSSTGSGSSTPLSGLLGNLIQGLCQTLVNVQRVASSATNTLTQTVTVHLGPVSANVNGTDSGTATASASGSTADVAILPGVGCDAASLTACVSDPSTYAAPLIEIQVAPASASDSYDGSSWTPSATAALATIDLNIPGFRQQISLAPGQAQTLLAGTPLETVVDLGSTSVQGSSAQAEGASIDLLKGVNGGILLNLGSASVTGGTGTATPPKTSPGGGSSSTGVTSQVTTSPTGAQVTSATSVHTGAWWAGSLPYLAGAAGLGGLLLGWPRLRRSGRLARLLARSARR</sequence>
<reference evidence="4 5" key="1">
    <citation type="submission" date="2024-09" db="EMBL/GenBank/DDBJ databases">
        <authorList>
            <person name="Sun Q."/>
            <person name="Mori K."/>
        </authorList>
    </citation>
    <scope>NUCLEOTIDE SEQUENCE [LARGE SCALE GENOMIC DNA]</scope>
    <source>
        <strain evidence="4 5">JCM 15389</strain>
    </source>
</reference>
<name>A0ABV6C076_9ACTN</name>
<feature type="region of interest" description="Disordered" evidence="1">
    <location>
        <begin position="82"/>
        <end position="101"/>
    </location>
</feature>
<feature type="compositionally biased region" description="Low complexity" evidence="1">
    <location>
        <begin position="495"/>
        <end position="508"/>
    </location>
</feature>
<gene>
    <name evidence="4" type="ORF">ACFFRE_02780</name>
</gene>
<comment type="caution">
    <text evidence="4">The sequence shown here is derived from an EMBL/GenBank/DDBJ whole genome shotgun (WGS) entry which is preliminary data.</text>
</comment>
<keyword evidence="2" id="KW-0472">Membrane</keyword>
<accession>A0ABV6C076</accession>
<feature type="chain" id="PRO_5045101091" evidence="3">
    <location>
        <begin position="24"/>
        <end position="562"/>
    </location>
</feature>
<evidence type="ECO:0000313" key="5">
    <source>
        <dbReference type="Proteomes" id="UP001589788"/>
    </source>
</evidence>
<feature type="region of interest" description="Disordered" evidence="1">
    <location>
        <begin position="477"/>
        <end position="511"/>
    </location>
</feature>
<feature type="transmembrane region" description="Helical" evidence="2">
    <location>
        <begin position="521"/>
        <end position="543"/>
    </location>
</feature>
<dbReference type="RefSeq" id="WP_377787987.1">
    <property type="nucleotide sequence ID" value="NZ_JBHLYQ010000015.1"/>
</dbReference>
<evidence type="ECO:0000256" key="1">
    <source>
        <dbReference type="SAM" id="MobiDB-lite"/>
    </source>
</evidence>
<keyword evidence="2" id="KW-1133">Transmembrane helix</keyword>
<keyword evidence="2" id="KW-0812">Transmembrane</keyword>
<protein>
    <submittedName>
        <fullName evidence="4">Uncharacterized protein</fullName>
    </submittedName>
</protein>
<dbReference type="EMBL" id="JBHLYQ010000015">
    <property type="protein sequence ID" value="MFC0081084.1"/>
    <property type="molecule type" value="Genomic_DNA"/>
</dbReference>
<feature type="compositionally biased region" description="Polar residues" evidence="1">
    <location>
        <begin position="177"/>
        <end position="186"/>
    </location>
</feature>
<evidence type="ECO:0000256" key="3">
    <source>
        <dbReference type="SAM" id="SignalP"/>
    </source>
</evidence>